<sequence length="454" mass="51528">MNYATIIQHFENISQKRVLIIGDIFLDEYIYGNAQSISTGIKIPIIEKNNTIYCLGGAGNVAANIRPFVKKVDLFCGCAKDPCGKKIKEMLKNFHVNGIFYNTKKTICKQRFYVGEQQVLRLDDEKKTNNISLCYYPALSNYDLVILVDYDYGIVSQKVIDTFQTQATAQSKKIFFNSRCIENFKLRNNCIIVVNEKEYSCQKKLKYNPIFITNGDKGITYKKMYSENFCPAARTFVKNESGAGDSVLAVLAALYDHNFHIMDLLKIANIVGGLAVNDKHTFVLNKDLLLSKVFDYAISEDHYQKVQNPDILLKLSKIWKKTNEKIVFTNGCFDILHLGHIASIDFAKKQGTRLIVAINSDNSIKKLKGPQRPINSLNERISALSYLKSIDALIVFDSANAINLIKHIKPDVYVKGEEYKKKKLVESTYAPKTIFAPMVHDISSSKIIRKISKF</sequence>
<keyword evidence="5" id="KW-0418">Kinase</keyword>
<evidence type="ECO:0000256" key="1">
    <source>
        <dbReference type="ARBA" id="ARBA00023268"/>
    </source>
</evidence>
<dbReference type="GO" id="GO:0005829">
    <property type="term" value="C:cytosol"/>
    <property type="evidence" value="ECO:0007669"/>
    <property type="project" value="TreeGrafter"/>
</dbReference>
<evidence type="ECO:0000259" key="3">
    <source>
        <dbReference type="Pfam" id="PF00294"/>
    </source>
</evidence>
<dbReference type="AlphaFoldDB" id="A0A380S7V8"/>
<evidence type="ECO:0000313" key="6">
    <source>
        <dbReference type="Proteomes" id="UP000255423"/>
    </source>
</evidence>
<dbReference type="Gene3D" id="3.40.1190.20">
    <property type="match status" value="1"/>
</dbReference>
<dbReference type="InterPro" id="IPR029056">
    <property type="entry name" value="Ribokinase-like"/>
</dbReference>
<dbReference type="EMBL" id="UHJL01000003">
    <property type="protein sequence ID" value="SUQ24818.1"/>
    <property type="molecule type" value="Genomic_DNA"/>
</dbReference>
<keyword evidence="5" id="KW-0808">Transferase</keyword>
<keyword evidence="2" id="KW-0119">Carbohydrate metabolism</keyword>
<feature type="domain" description="Cytidyltransferase-like" evidence="4">
    <location>
        <begin position="328"/>
        <end position="449"/>
    </location>
</feature>
<evidence type="ECO:0000256" key="2">
    <source>
        <dbReference type="ARBA" id="ARBA00023277"/>
    </source>
</evidence>
<dbReference type="PANTHER" id="PTHR46969:SF1">
    <property type="entry name" value="BIFUNCTIONAL PROTEIN HLDE"/>
    <property type="match status" value="1"/>
</dbReference>
<dbReference type="InterPro" id="IPR004821">
    <property type="entry name" value="Cyt_trans-like"/>
</dbReference>
<dbReference type="NCBIfam" id="TIGR00125">
    <property type="entry name" value="cyt_tran_rel"/>
    <property type="match status" value="1"/>
</dbReference>
<feature type="domain" description="Carbohydrate kinase PfkB" evidence="3">
    <location>
        <begin position="202"/>
        <end position="279"/>
    </location>
</feature>
<dbReference type="GO" id="GO:0033785">
    <property type="term" value="F:heptose 7-phosphate kinase activity"/>
    <property type="evidence" value="ECO:0007669"/>
    <property type="project" value="TreeGrafter"/>
</dbReference>
<dbReference type="InterPro" id="IPR011611">
    <property type="entry name" value="PfkB_dom"/>
</dbReference>
<dbReference type="PANTHER" id="PTHR46969">
    <property type="entry name" value="BIFUNCTIONAL PROTEIN HLDE"/>
    <property type="match status" value="1"/>
</dbReference>
<dbReference type="Pfam" id="PF00294">
    <property type="entry name" value="PfkB"/>
    <property type="match status" value="1"/>
</dbReference>
<dbReference type="InterPro" id="IPR014729">
    <property type="entry name" value="Rossmann-like_a/b/a_fold"/>
</dbReference>
<gene>
    <name evidence="5" type="ORF">SAMN05661053_2232</name>
</gene>
<dbReference type="SUPFAM" id="SSF52374">
    <property type="entry name" value="Nucleotidylyl transferase"/>
    <property type="match status" value="1"/>
</dbReference>
<reference evidence="5 6" key="1">
    <citation type="submission" date="2017-08" db="EMBL/GenBank/DDBJ databases">
        <authorList>
            <person name="de Groot N.N."/>
        </authorList>
    </citation>
    <scope>NUCLEOTIDE SEQUENCE [LARGE SCALE GENOMIC DNA]</scope>
    <source>
        <strain evidence="5 6">HM2</strain>
    </source>
</reference>
<proteinExistence type="predicted"/>
<accession>A0A380S7V8</accession>
<dbReference type="GO" id="GO:0033786">
    <property type="term" value="F:heptose-1-phosphate adenylyltransferase activity"/>
    <property type="evidence" value="ECO:0007669"/>
    <property type="project" value="TreeGrafter"/>
</dbReference>
<organism evidence="5 6">
    <name type="scientific">Fibrobacter succinogenes</name>
    <name type="common">Bacteroides succinogenes</name>
    <dbReference type="NCBI Taxonomy" id="833"/>
    <lineage>
        <taxon>Bacteria</taxon>
        <taxon>Pseudomonadati</taxon>
        <taxon>Fibrobacterota</taxon>
        <taxon>Fibrobacteria</taxon>
        <taxon>Fibrobacterales</taxon>
        <taxon>Fibrobacteraceae</taxon>
        <taxon>Fibrobacter</taxon>
    </lineage>
</organism>
<protein>
    <submittedName>
        <fullName evidence="5">D-beta-D-heptose 7-phosphate kinase / D-beta-D-heptose 1-phosphate adenosyltransferase</fullName>
    </submittedName>
</protein>
<dbReference type="Pfam" id="PF01467">
    <property type="entry name" value="CTP_transf_like"/>
    <property type="match status" value="1"/>
</dbReference>
<dbReference type="RefSeq" id="WP_109573200.1">
    <property type="nucleotide sequence ID" value="NZ_UHJL01000003.1"/>
</dbReference>
<dbReference type="SUPFAM" id="SSF53613">
    <property type="entry name" value="Ribokinase-like"/>
    <property type="match status" value="1"/>
</dbReference>
<dbReference type="Gene3D" id="3.40.50.620">
    <property type="entry name" value="HUPs"/>
    <property type="match status" value="1"/>
</dbReference>
<keyword evidence="1" id="KW-0511">Multifunctional enzyme</keyword>
<evidence type="ECO:0000259" key="4">
    <source>
        <dbReference type="Pfam" id="PF01467"/>
    </source>
</evidence>
<dbReference type="Proteomes" id="UP000255423">
    <property type="component" value="Unassembled WGS sequence"/>
</dbReference>
<evidence type="ECO:0000313" key="5">
    <source>
        <dbReference type="EMBL" id="SUQ24818.1"/>
    </source>
</evidence>
<name>A0A380S7V8_FIBSU</name>